<evidence type="ECO:0000313" key="11">
    <source>
        <dbReference type="Proteomes" id="UP000694388"/>
    </source>
</evidence>
<reference evidence="10" key="1">
    <citation type="submission" date="2025-08" db="UniProtKB">
        <authorList>
            <consortium name="Ensembl"/>
        </authorList>
    </citation>
    <scope>IDENTIFICATION</scope>
</reference>
<evidence type="ECO:0000313" key="10">
    <source>
        <dbReference type="Ensembl" id="ENSEBUP00000018637.1"/>
    </source>
</evidence>
<dbReference type="OMA" id="LWGDDMV"/>
<dbReference type="GO" id="GO:0007095">
    <property type="term" value="P:mitotic G2 DNA damage checkpoint signaling"/>
    <property type="evidence" value="ECO:0007669"/>
    <property type="project" value="InterPro"/>
</dbReference>
<dbReference type="Pfam" id="PF00498">
    <property type="entry name" value="FHA"/>
    <property type="match status" value="1"/>
</dbReference>
<dbReference type="PANTHER" id="PTHR12162">
    <property type="entry name" value="NIBRIN-RELATED"/>
    <property type="match status" value="1"/>
</dbReference>
<feature type="domain" description="FHA" evidence="9">
    <location>
        <begin position="1"/>
        <end position="58"/>
    </location>
</feature>
<keyword evidence="11" id="KW-1185">Reference proteome</keyword>
<evidence type="ECO:0000256" key="1">
    <source>
        <dbReference type="ARBA" id="ARBA00004123"/>
    </source>
</evidence>
<keyword evidence="5" id="KW-0234">DNA repair</keyword>
<evidence type="ECO:0000259" key="9">
    <source>
        <dbReference type="PROSITE" id="PS50006"/>
    </source>
</evidence>
<dbReference type="GeneTree" id="ENSGT00390000000521"/>
<keyword evidence="3" id="KW-0158">Chromosome</keyword>
<dbReference type="SUPFAM" id="SSF52113">
    <property type="entry name" value="BRCT domain"/>
    <property type="match status" value="1"/>
</dbReference>
<sequence length="255" mass="28807">DCSVLLLNDQSISRVHARLLVTHPNKNLVGSQHNVIQRPVVLLKDESKYGTWLEGERLQSGIVTHLGLNCHIQFGVFNSKFRAEYAPLVVVSSGQEITDRTSLGHVLLQLGGHLLSHWDDQVTHFVTPSLKVTVKTICALITQRPVVQAEYFTEYLSAVKVRKPPPSLSTFSPQEEEPSLPQGTLQLTPRPERTSLFSGKIFFFLNARQVSIPRTFMSPNLVYKDFFSSLLLFLCLVEQGYNYLFCTSKFHLSLH</sequence>
<evidence type="ECO:0000256" key="4">
    <source>
        <dbReference type="ARBA" id="ARBA00022763"/>
    </source>
</evidence>
<dbReference type="InterPro" id="IPR036420">
    <property type="entry name" value="BRCT_dom_sf"/>
</dbReference>
<dbReference type="Ensembl" id="ENSEBUT00000019213.1">
    <property type="protein sequence ID" value="ENSEBUP00000018637.1"/>
    <property type="gene ID" value="ENSEBUG00000011629.1"/>
</dbReference>
<dbReference type="InterPro" id="IPR000253">
    <property type="entry name" value="FHA_dom"/>
</dbReference>
<dbReference type="InterPro" id="IPR008984">
    <property type="entry name" value="SMAD_FHA_dom_sf"/>
</dbReference>
<evidence type="ECO:0000256" key="5">
    <source>
        <dbReference type="ARBA" id="ARBA00023204"/>
    </source>
</evidence>
<dbReference type="AlphaFoldDB" id="A0A8C4QPK6"/>
<keyword evidence="4" id="KW-0227">DNA damage</keyword>
<dbReference type="CDD" id="cd17741">
    <property type="entry name" value="BRCT_nibrin"/>
    <property type="match status" value="1"/>
</dbReference>
<dbReference type="GO" id="GO:0030870">
    <property type="term" value="C:Mre11 complex"/>
    <property type="evidence" value="ECO:0007669"/>
    <property type="project" value="InterPro"/>
</dbReference>
<dbReference type="Proteomes" id="UP000694388">
    <property type="component" value="Unplaced"/>
</dbReference>
<accession>A0A8C4QPK6</accession>
<dbReference type="GO" id="GO:0005694">
    <property type="term" value="C:chromosome"/>
    <property type="evidence" value="ECO:0007669"/>
    <property type="project" value="UniProtKB-SubCell"/>
</dbReference>
<dbReference type="SUPFAM" id="SSF49879">
    <property type="entry name" value="SMAD/FHA domain"/>
    <property type="match status" value="1"/>
</dbReference>
<evidence type="ECO:0000256" key="3">
    <source>
        <dbReference type="ARBA" id="ARBA00022454"/>
    </source>
</evidence>
<dbReference type="GO" id="GO:0003684">
    <property type="term" value="F:damaged DNA binding"/>
    <property type="evidence" value="ECO:0007669"/>
    <property type="project" value="TreeGrafter"/>
</dbReference>
<evidence type="ECO:0000256" key="7">
    <source>
        <dbReference type="ARBA" id="ARBA00044757"/>
    </source>
</evidence>
<dbReference type="GO" id="GO:0000724">
    <property type="term" value="P:double-strand break repair via homologous recombination"/>
    <property type="evidence" value="ECO:0007669"/>
    <property type="project" value="TreeGrafter"/>
</dbReference>
<evidence type="ECO:0000256" key="2">
    <source>
        <dbReference type="ARBA" id="ARBA00004286"/>
    </source>
</evidence>
<dbReference type="CDD" id="cd22667">
    <property type="entry name" value="FHA_NBN"/>
    <property type="match status" value="1"/>
</dbReference>
<dbReference type="PROSITE" id="PS50006">
    <property type="entry name" value="FHA_DOMAIN"/>
    <property type="match status" value="1"/>
</dbReference>
<dbReference type="PANTHER" id="PTHR12162:SF0">
    <property type="entry name" value="NIBRIN"/>
    <property type="match status" value="1"/>
</dbReference>
<keyword evidence="6" id="KW-0539">Nucleus</keyword>
<reference evidence="10" key="2">
    <citation type="submission" date="2025-09" db="UniProtKB">
        <authorList>
            <consortium name="Ensembl"/>
        </authorList>
    </citation>
    <scope>IDENTIFICATION</scope>
</reference>
<comment type="similarity">
    <text evidence="7">Belongs to the Nibrin family.</text>
</comment>
<protein>
    <recommendedName>
        <fullName evidence="9">FHA domain-containing protein</fullName>
    </recommendedName>
</protein>
<proteinExistence type="inferred from homology"/>
<dbReference type="Gene3D" id="2.60.200.20">
    <property type="match status" value="1"/>
</dbReference>
<dbReference type="InterPro" id="IPR040227">
    <property type="entry name" value="Nibrin-rel"/>
</dbReference>
<evidence type="ECO:0000256" key="6">
    <source>
        <dbReference type="ARBA" id="ARBA00023242"/>
    </source>
</evidence>
<organism evidence="10 11">
    <name type="scientific">Eptatretus burgeri</name>
    <name type="common">Inshore hagfish</name>
    <dbReference type="NCBI Taxonomy" id="7764"/>
    <lineage>
        <taxon>Eukaryota</taxon>
        <taxon>Metazoa</taxon>
        <taxon>Chordata</taxon>
        <taxon>Craniata</taxon>
        <taxon>Vertebrata</taxon>
        <taxon>Cyclostomata</taxon>
        <taxon>Myxini</taxon>
        <taxon>Myxiniformes</taxon>
        <taxon>Myxinidae</taxon>
        <taxon>Eptatretinae</taxon>
        <taxon>Eptatretus</taxon>
    </lineage>
</organism>
<name>A0A8C4QPK6_EPTBU</name>
<evidence type="ECO:0000256" key="8">
    <source>
        <dbReference type="SAM" id="MobiDB-lite"/>
    </source>
</evidence>
<dbReference type="Gene3D" id="3.40.50.10190">
    <property type="entry name" value="BRCT domain"/>
    <property type="match status" value="1"/>
</dbReference>
<comment type="subcellular location">
    <subcellularLocation>
        <location evidence="2">Chromosome</location>
    </subcellularLocation>
    <subcellularLocation>
        <location evidence="1">Nucleus</location>
    </subcellularLocation>
</comment>
<feature type="region of interest" description="Disordered" evidence="8">
    <location>
        <begin position="167"/>
        <end position="190"/>
    </location>
</feature>